<gene>
    <name evidence="4" type="ORF">A3A71_03100</name>
</gene>
<feature type="coiled-coil region" evidence="1">
    <location>
        <begin position="67"/>
        <end position="94"/>
    </location>
</feature>
<evidence type="ECO:0000256" key="3">
    <source>
        <dbReference type="SAM" id="Phobius"/>
    </source>
</evidence>
<protein>
    <submittedName>
        <fullName evidence="4">Uncharacterized protein</fullName>
    </submittedName>
</protein>
<evidence type="ECO:0000256" key="1">
    <source>
        <dbReference type="SAM" id="Coils"/>
    </source>
</evidence>
<name>A0A1F5ECB9_9BACT</name>
<reference evidence="4 5" key="1">
    <citation type="journal article" date="2016" name="Nat. Commun.">
        <title>Thousands of microbial genomes shed light on interconnected biogeochemical processes in an aquifer system.</title>
        <authorList>
            <person name="Anantharaman K."/>
            <person name="Brown C.T."/>
            <person name="Hug L.A."/>
            <person name="Sharon I."/>
            <person name="Castelle C.J."/>
            <person name="Probst A.J."/>
            <person name="Thomas B.C."/>
            <person name="Singh A."/>
            <person name="Wilkins M.J."/>
            <person name="Karaoz U."/>
            <person name="Brodie E.L."/>
            <person name="Williams K.H."/>
            <person name="Hubbard S.S."/>
            <person name="Banfield J.F."/>
        </authorList>
    </citation>
    <scope>NUCLEOTIDE SEQUENCE [LARGE SCALE GENOMIC DNA]</scope>
</reference>
<keyword evidence="3" id="KW-1133">Transmembrane helix</keyword>
<organism evidence="4 5">
    <name type="scientific">Candidatus Berkelbacteria bacterium RIFCSPLOWO2_01_FULL_50_28</name>
    <dbReference type="NCBI Taxonomy" id="1797471"/>
    <lineage>
        <taxon>Bacteria</taxon>
        <taxon>Candidatus Berkelbacteria</taxon>
    </lineage>
</organism>
<comment type="caution">
    <text evidence="4">The sequence shown here is derived from an EMBL/GenBank/DDBJ whole genome shotgun (WGS) entry which is preliminary data.</text>
</comment>
<dbReference type="STRING" id="1797471.A3A71_03100"/>
<dbReference type="Proteomes" id="UP000177481">
    <property type="component" value="Unassembled WGS sequence"/>
</dbReference>
<keyword evidence="1" id="KW-0175">Coiled coil</keyword>
<proteinExistence type="predicted"/>
<feature type="transmembrane region" description="Helical" evidence="3">
    <location>
        <begin position="20"/>
        <end position="39"/>
    </location>
</feature>
<feature type="compositionally biased region" description="Polar residues" evidence="2">
    <location>
        <begin position="43"/>
        <end position="56"/>
    </location>
</feature>
<dbReference type="EMBL" id="MEZX01000001">
    <property type="protein sequence ID" value="OGD65052.1"/>
    <property type="molecule type" value="Genomic_DNA"/>
</dbReference>
<evidence type="ECO:0000256" key="2">
    <source>
        <dbReference type="SAM" id="MobiDB-lite"/>
    </source>
</evidence>
<accession>A0A1F5ECB9</accession>
<keyword evidence="3" id="KW-0472">Membrane</keyword>
<keyword evidence="3" id="KW-0812">Transmembrane</keyword>
<evidence type="ECO:0000313" key="4">
    <source>
        <dbReference type="EMBL" id="OGD65052.1"/>
    </source>
</evidence>
<evidence type="ECO:0000313" key="5">
    <source>
        <dbReference type="Proteomes" id="UP000177481"/>
    </source>
</evidence>
<dbReference type="AlphaFoldDB" id="A0A1F5ECB9"/>
<feature type="region of interest" description="Disordered" evidence="2">
    <location>
        <begin position="43"/>
        <end position="65"/>
    </location>
</feature>
<sequence>METLVPEQTGVEPKSKSVAWLVVALLLIFFTSVFLWYYFNKPTTETASNSPATDQAATKDTELSTVSNQISSTLEELESEIAAITSDANSTDDDAPNL</sequence>